<accession>X1TYM4</accession>
<protein>
    <recommendedName>
        <fullName evidence="1">DUF4369 domain-containing protein</fullName>
    </recommendedName>
</protein>
<sequence length="183" mass="20926">MKILLPVLFLVLLASCGQKSKIEISGLVNNANQKYIYLDEMDINQSNPVDSAKIRKKGTFFFRIHSTEPNYYQLRLTSRNFITLLASPGEKISVVSKDRYLPENYEIFGSEGSSLVKKLDDHLRKTIFKTDSISALYKESQENPGFDTIGPHLNDAYTKVIQDQRRFTIRFILENISSLVAIK</sequence>
<dbReference type="InterPro" id="IPR025380">
    <property type="entry name" value="DUF4369"/>
</dbReference>
<dbReference type="Pfam" id="PF14289">
    <property type="entry name" value="DUF4369"/>
    <property type="match status" value="1"/>
</dbReference>
<feature type="non-terminal residue" evidence="2">
    <location>
        <position position="183"/>
    </location>
</feature>
<evidence type="ECO:0000313" key="2">
    <source>
        <dbReference type="EMBL" id="GAI85149.1"/>
    </source>
</evidence>
<organism evidence="2">
    <name type="scientific">marine sediment metagenome</name>
    <dbReference type="NCBI Taxonomy" id="412755"/>
    <lineage>
        <taxon>unclassified sequences</taxon>
        <taxon>metagenomes</taxon>
        <taxon>ecological metagenomes</taxon>
    </lineage>
</organism>
<dbReference type="PROSITE" id="PS51257">
    <property type="entry name" value="PROKAR_LIPOPROTEIN"/>
    <property type="match status" value="1"/>
</dbReference>
<dbReference type="EMBL" id="BARW01007154">
    <property type="protein sequence ID" value="GAI85149.1"/>
    <property type="molecule type" value="Genomic_DNA"/>
</dbReference>
<comment type="caution">
    <text evidence="2">The sequence shown here is derived from an EMBL/GenBank/DDBJ whole genome shotgun (WGS) entry which is preliminary data.</text>
</comment>
<gene>
    <name evidence="2" type="ORF">S12H4_14953</name>
</gene>
<proteinExistence type="predicted"/>
<feature type="domain" description="DUF4369" evidence="1">
    <location>
        <begin position="24"/>
        <end position="101"/>
    </location>
</feature>
<reference evidence="2" key="1">
    <citation type="journal article" date="2014" name="Front. Microbiol.">
        <title>High frequency of phylogenetically diverse reductive dehalogenase-homologous genes in deep subseafloor sedimentary metagenomes.</title>
        <authorList>
            <person name="Kawai M."/>
            <person name="Futagami T."/>
            <person name="Toyoda A."/>
            <person name="Takaki Y."/>
            <person name="Nishi S."/>
            <person name="Hori S."/>
            <person name="Arai W."/>
            <person name="Tsubouchi T."/>
            <person name="Morono Y."/>
            <person name="Uchiyama I."/>
            <person name="Ito T."/>
            <person name="Fujiyama A."/>
            <person name="Inagaki F."/>
            <person name="Takami H."/>
        </authorList>
    </citation>
    <scope>NUCLEOTIDE SEQUENCE</scope>
    <source>
        <strain evidence="2">Expedition CK06-06</strain>
    </source>
</reference>
<name>X1TYM4_9ZZZZ</name>
<evidence type="ECO:0000259" key="1">
    <source>
        <dbReference type="Pfam" id="PF14289"/>
    </source>
</evidence>
<dbReference type="AlphaFoldDB" id="X1TYM4"/>